<reference evidence="4" key="1">
    <citation type="journal article" date="2019" name="Int. J. Syst. Evol. Microbiol.">
        <title>The Global Catalogue of Microorganisms (GCM) 10K type strain sequencing project: providing services to taxonomists for standard genome sequencing and annotation.</title>
        <authorList>
            <consortium name="The Broad Institute Genomics Platform"/>
            <consortium name="The Broad Institute Genome Sequencing Center for Infectious Disease"/>
            <person name="Wu L."/>
            <person name="Ma J."/>
        </authorList>
    </citation>
    <scope>NUCLEOTIDE SEQUENCE [LARGE SCALE GENOMIC DNA]</scope>
    <source>
        <strain evidence="4">JCM 3296</strain>
    </source>
</reference>
<organism evidence="3 4">
    <name type="scientific">Lentzea flava</name>
    <dbReference type="NCBI Taxonomy" id="103732"/>
    <lineage>
        <taxon>Bacteria</taxon>
        <taxon>Bacillati</taxon>
        <taxon>Actinomycetota</taxon>
        <taxon>Actinomycetes</taxon>
        <taxon>Pseudonocardiales</taxon>
        <taxon>Pseudonocardiaceae</taxon>
        <taxon>Lentzea</taxon>
    </lineage>
</organism>
<dbReference type="InterPro" id="IPR001128">
    <property type="entry name" value="Cyt_P450"/>
</dbReference>
<keyword evidence="2" id="KW-0503">Monooxygenase</keyword>
<keyword evidence="2" id="KW-0479">Metal-binding</keyword>
<sequence>MLADPYPVYARYRRHDPVHWGAPYSPDAKGCWYLFRHEDVVAVLKDRRFRREWPEGATAARRQNLPAVQRPFWDLYDQLLLSTDPPEHRRLRALVATAFSAHSVETYRPMVFDVASRLSATLPADFDVVEDYAAQLSFTVICTLLGVPLSDSARLREWIARFAAGLDLRKGDRTMYEASCAARNLLDYFGAVVASRRSDPAGDLITAMVEARDGGDALTDNELLAMCVQLLFAGHETTTGQISITLYNLLREPDQLALVRREPELVPAAVHESLRLNGSVQTAAARKPIEDVSVGGRLIRTGEPVIAFLGAANRDPAVFPNPDVFELSRDHSATIAFGAGIHHCLGARLARLEVEAGVARLVQARPTLRLRPDASPQFRTNVVLPGLSCLPVSG</sequence>
<dbReference type="InterPro" id="IPR036396">
    <property type="entry name" value="Cyt_P450_sf"/>
</dbReference>
<keyword evidence="2" id="KW-0560">Oxidoreductase</keyword>
<dbReference type="PRINTS" id="PR00385">
    <property type="entry name" value="P450"/>
</dbReference>
<name>A0ABQ2VE00_9PSEU</name>
<evidence type="ECO:0000256" key="1">
    <source>
        <dbReference type="ARBA" id="ARBA00010617"/>
    </source>
</evidence>
<dbReference type="PROSITE" id="PS00086">
    <property type="entry name" value="CYTOCHROME_P450"/>
    <property type="match status" value="1"/>
</dbReference>
<evidence type="ECO:0000313" key="4">
    <source>
        <dbReference type="Proteomes" id="UP000649573"/>
    </source>
</evidence>
<dbReference type="CDD" id="cd20625">
    <property type="entry name" value="CYP164-like"/>
    <property type="match status" value="1"/>
</dbReference>
<keyword evidence="4" id="KW-1185">Reference proteome</keyword>
<dbReference type="PRINTS" id="PR00359">
    <property type="entry name" value="BP450"/>
</dbReference>
<keyword evidence="2" id="KW-0408">Iron</keyword>
<dbReference type="Pfam" id="PF00067">
    <property type="entry name" value="p450"/>
    <property type="match status" value="1"/>
</dbReference>
<dbReference type="PANTHER" id="PTHR46696:SF1">
    <property type="entry name" value="CYTOCHROME P450 YJIB-RELATED"/>
    <property type="match status" value="1"/>
</dbReference>
<gene>
    <name evidence="3" type="ORF">GCM10010178_85230</name>
</gene>
<dbReference type="Proteomes" id="UP000649573">
    <property type="component" value="Unassembled WGS sequence"/>
</dbReference>
<dbReference type="SUPFAM" id="SSF48264">
    <property type="entry name" value="Cytochrome P450"/>
    <property type="match status" value="1"/>
</dbReference>
<proteinExistence type="inferred from homology"/>
<keyword evidence="2" id="KW-0349">Heme</keyword>
<dbReference type="PANTHER" id="PTHR46696">
    <property type="entry name" value="P450, PUTATIVE (EUROFUNG)-RELATED"/>
    <property type="match status" value="1"/>
</dbReference>
<dbReference type="Gene3D" id="1.10.630.10">
    <property type="entry name" value="Cytochrome P450"/>
    <property type="match status" value="1"/>
</dbReference>
<comment type="caution">
    <text evidence="3">The sequence shown here is derived from an EMBL/GenBank/DDBJ whole genome shotgun (WGS) entry which is preliminary data.</text>
</comment>
<evidence type="ECO:0000313" key="3">
    <source>
        <dbReference type="EMBL" id="GGU81500.1"/>
    </source>
</evidence>
<accession>A0ABQ2VE00</accession>
<comment type="similarity">
    <text evidence="1 2">Belongs to the cytochrome P450 family.</text>
</comment>
<dbReference type="EMBL" id="BMRE01000077">
    <property type="protein sequence ID" value="GGU81500.1"/>
    <property type="molecule type" value="Genomic_DNA"/>
</dbReference>
<protein>
    <submittedName>
        <fullName evidence="3">Cytochrome P450</fullName>
    </submittedName>
</protein>
<dbReference type="InterPro" id="IPR002397">
    <property type="entry name" value="Cyt_P450_B"/>
</dbReference>
<dbReference type="InterPro" id="IPR017972">
    <property type="entry name" value="Cyt_P450_CS"/>
</dbReference>
<evidence type="ECO:0000256" key="2">
    <source>
        <dbReference type="RuleBase" id="RU000461"/>
    </source>
</evidence>
<dbReference type="RefSeq" id="WP_189259487.1">
    <property type="nucleotide sequence ID" value="NZ_BMRE01000077.1"/>
</dbReference>